<dbReference type="InterPro" id="IPR036249">
    <property type="entry name" value="Thioredoxin-like_sf"/>
</dbReference>
<evidence type="ECO:0000313" key="1">
    <source>
        <dbReference type="EMBL" id="KGF20183.1"/>
    </source>
</evidence>
<dbReference type="CDD" id="cd02972">
    <property type="entry name" value="DsbA_family"/>
    <property type="match status" value="1"/>
</dbReference>
<dbReference type="AlphaFoldDB" id="A0A095YD64"/>
<dbReference type="SUPFAM" id="SSF52833">
    <property type="entry name" value="Thioredoxin-like"/>
    <property type="match status" value="1"/>
</dbReference>
<name>A0A095YD64_9MICC</name>
<accession>A0A095YD64</accession>
<dbReference type="RefSeq" id="WP_035756343.1">
    <property type="nucleotide sequence ID" value="NZ_JRNH01000020.1"/>
</dbReference>
<proteinExistence type="predicted"/>
<gene>
    <name evidence="1" type="ORF">HMPREF2128_06565</name>
</gene>
<organism evidence="1 2">
    <name type="scientific">Pseudoglutamicibacter albus DNF00011</name>
    <dbReference type="NCBI Taxonomy" id="1401063"/>
    <lineage>
        <taxon>Bacteria</taxon>
        <taxon>Bacillati</taxon>
        <taxon>Actinomycetota</taxon>
        <taxon>Actinomycetes</taxon>
        <taxon>Micrococcales</taxon>
        <taxon>Micrococcaceae</taxon>
        <taxon>Pseudoglutamicibacter</taxon>
    </lineage>
</organism>
<dbReference type="EMBL" id="JRNH01000020">
    <property type="protein sequence ID" value="KGF20183.1"/>
    <property type="molecule type" value="Genomic_DNA"/>
</dbReference>
<reference evidence="1 2" key="1">
    <citation type="submission" date="2014-07" db="EMBL/GenBank/DDBJ databases">
        <authorList>
            <person name="McCorrison J."/>
            <person name="Sanka R."/>
            <person name="Torralba M."/>
            <person name="Gillis M."/>
            <person name="Haft D.H."/>
            <person name="Methe B."/>
            <person name="Sutton G."/>
            <person name="Nelson K.E."/>
        </authorList>
    </citation>
    <scope>NUCLEOTIDE SEQUENCE [LARGE SCALE GENOMIC DNA]</scope>
    <source>
        <strain evidence="1 2">DNF00011</strain>
    </source>
</reference>
<dbReference type="Pfam" id="PF22234">
    <property type="entry name" value="Rv2466c-like"/>
    <property type="match status" value="1"/>
</dbReference>
<dbReference type="Gene3D" id="3.40.30.10">
    <property type="entry name" value="Glutaredoxin"/>
    <property type="match status" value="1"/>
</dbReference>
<evidence type="ECO:0000313" key="2">
    <source>
        <dbReference type="Proteomes" id="UP000053528"/>
    </source>
</evidence>
<sequence>MSTTVDFHYDPCCPFCWVTSRWLVRVQEDRDITVTWRPFSLAIKNDELGNGTADHNGRGHIAGHRVLRVIAAAEKNGADAGELYTAFGRAYHTQNSNMDDALIAAVLADQGLDASLADAADDDSWDAHLEAEQQAALDAVGNDVGVPIVLFTKDGAEPQGYFGPVINTLPSREEGLDLWDGLEKLAPVPSFYELKRTRPKGGPDTTGTDTI</sequence>
<dbReference type="InterPro" id="IPR053977">
    <property type="entry name" value="Rv2466c-like"/>
</dbReference>
<comment type="caution">
    <text evidence="1">The sequence shown here is derived from an EMBL/GenBank/DDBJ whole genome shotgun (WGS) entry which is preliminary data.</text>
</comment>
<dbReference type="Proteomes" id="UP000053528">
    <property type="component" value="Unassembled WGS sequence"/>
</dbReference>
<protein>
    <submittedName>
        <fullName evidence="1">DSBA oxidoreductase</fullName>
    </submittedName>
</protein>